<proteinExistence type="predicted"/>
<evidence type="ECO:0000256" key="1">
    <source>
        <dbReference type="SAM" id="MobiDB-lite"/>
    </source>
</evidence>
<comment type="caution">
    <text evidence="3">The sequence shown here is derived from an EMBL/GenBank/DDBJ whole genome shotgun (WGS) entry which is preliminary data.</text>
</comment>
<dbReference type="PATRIC" id="fig|396597.7.peg.4510"/>
<organism evidence="3 4">
    <name type="scientific">Burkholderia ambifaria MEX-5</name>
    <dbReference type="NCBI Taxonomy" id="396597"/>
    <lineage>
        <taxon>Bacteria</taxon>
        <taxon>Pseudomonadati</taxon>
        <taxon>Pseudomonadota</taxon>
        <taxon>Betaproteobacteria</taxon>
        <taxon>Burkholderiales</taxon>
        <taxon>Burkholderiaceae</taxon>
        <taxon>Burkholderia</taxon>
        <taxon>Burkholderia cepacia complex</taxon>
    </lineage>
</organism>
<evidence type="ECO:0000313" key="4">
    <source>
        <dbReference type="Proteomes" id="UP000004814"/>
    </source>
</evidence>
<dbReference type="EMBL" id="ABLK01000109">
    <property type="protein sequence ID" value="EDT40764.1"/>
    <property type="molecule type" value="Genomic_DNA"/>
</dbReference>
<dbReference type="CDD" id="cd00093">
    <property type="entry name" value="HTH_XRE"/>
    <property type="match status" value="1"/>
</dbReference>
<sequence length="210" mass="22479">MAKKTAPLLPATSRLLADLGERLKLARLRRKLTAKQVAERAGMSPMTLRSLEAGGSGVTMGAYLSVMQTLGLQGDLEQLAATDPLGRQLQDTRLASPRRPKRVAPPATPAASRTPDRRARARVSSTSQAEEIATPASDRAVPDDRRGTTAADLAALLKPVGKRHGGTTKKMTTISVYADWRSLPAPLKLGLLHGRQTRSRSSRARATTTT</sequence>
<dbReference type="Gene3D" id="1.10.260.40">
    <property type="entry name" value="lambda repressor-like DNA-binding domains"/>
    <property type="match status" value="1"/>
</dbReference>
<dbReference type="SUPFAM" id="SSF47413">
    <property type="entry name" value="lambda repressor-like DNA-binding domains"/>
    <property type="match status" value="1"/>
</dbReference>
<dbReference type="SMART" id="SM00530">
    <property type="entry name" value="HTH_XRE"/>
    <property type="match status" value="1"/>
</dbReference>
<name>B1T6N8_9BURK</name>
<evidence type="ECO:0000313" key="3">
    <source>
        <dbReference type="EMBL" id="EDT40764.1"/>
    </source>
</evidence>
<feature type="domain" description="HTH cro/C1-type" evidence="2">
    <location>
        <begin position="23"/>
        <end position="79"/>
    </location>
</feature>
<dbReference type="GO" id="GO:0003677">
    <property type="term" value="F:DNA binding"/>
    <property type="evidence" value="ECO:0007669"/>
    <property type="project" value="InterPro"/>
</dbReference>
<dbReference type="AlphaFoldDB" id="B1T6N8"/>
<feature type="region of interest" description="Disordered" evidence="1">
    <location>
        <begin position="88"/>
        <end position="146"/>
    </location>
</feature>
<evidence type="ECO:0000259" key="2">
    <source>
        <dbReference type="PROSITE" id="PS50943"/>
    </source>
</evidence>
<dbReference type="Pfam" id="PF13560">
    <property type="entry name" value="HTH_31"/>
    <property type="match status" value="1"/>
</dbReference>
<protein>
    <submittedName>
        <fullName evidence="3">Transcriptional regulator, XRE family</fullName>
    </submittedName>
</protein>
<dbReference type="RefSeq" id="WP_006759325.1">
    <property type="nucleotide sequence ID" value="NZ_ABLK01000109.1"/>
</dbReference>
<accession>B1T6N8</accession>
<dbReference type="PROSITE" id="PS50943">
    <property type="entry name" value="HTH_CROC1"/>
    <property type="match status" value="1"/>
</dbReference>
<dbReference type="Proteomes" id="UP000004814">
    <property type="component" value="Unassembled WGS sequence"/>
</dbReference>
<dbReference type="InterPro" id="IPR001387">
    <property type="entry name" value="Cro/C1-type_HTH"/>
</dbReference>
<gene>
    <name evidence="3" type="ORF">BamMEX5DRAFT_3454</name>
</gene>
<dbReference type="InterPro" id="IPR010982">
    <property type="entry name" value="Lambda_DNA-bd_dom_sf"/>
</dbReference>
<reference evidence="3 4" key="1">
    <citation type="submission" date="2008-03" db="EMBL/GenBank/DDBJ databases">
        <title>Sequencing of the draft genome and assembly of Burkholderia ambifaria MEX-5.</title>
        <authorList>
            <consortium name="US DOE Joint Genome Institute (JGI-PGF)"/>
            <person name="Copeland A."/>
            <person name="Lucas S."/>
            <person name="Lapidus A."/>
            <person name="Glavina del Rio T."/>
            <person name="Dalin E."/>
            <person name="Tice H."/>
            <person name="Bruce D."/>
            <person name="Goodwin L."/>
            <person name="Pitluck S."/>
            <person name="Larimer F."/>
            <person name="Land M.L."/>
            <person name="Hauser L."/>
            <person name="Tiedje J."/>
            <person name="Richardson P."/>
        </authorList>
    </citation>
    <scope>NUCLEOTIDE SEQUENCE [LARGE SCALE GENOMIC DNA]</scope>
    <source>
        <strain evidence="3 4">MEX-5</strain>
    </source>
</reference>